<dbReference type="AlphaFoldDB" id="A0A382BHF3"/>
<dbReference type="InterPro" id="IPR036291">
    <property type="entry name" value="NAD(P)-bd_dom_sf"/>
</dbReference>
<dbReference type="InterPro" id="IPR002347">
    <property type="entry name" value="SDR_fam"/>
</dbReference>
<evidence type="ECO:0000313" key="3">
    <source>
        <dbReference type="EMBL" id="SVB13245.1"/>
    </source>
</evidence>
<evidence type="ECO:0000256" key="2">
    <source>
        <dbReference type="ARBA" id="ARBA00023002"/>
    </source>
</evidence>
<dbReference type="SUPFAM" id="SSF51735">
    <property type="entry name" value="NAD(P)-binding Rossmann-fold domains"/>
    <property type="match status" value="1"/>
</dbReference>
<dbReference type="Pfam" id="PF13561">
    <property type="entry name" value="adh_short_C2"/>
    <property type="match status" value="1"/>
</dbReference>
<name>A0A382BHF3_9ZZZZ</name>
<dbReference type="PANTHER" id="PTHR43639:SF1">
    <property type="entry name" value="SHORT-CHAIN DEHYDROGENASE_REDUCTASE FAMILY PROTEIN"/>
    <property type="match status" value="1"/>
</dbReference>
<proteinExistence type="inferred from homology"/>
<reference evidence="3" key="1">
    <citation type="submission" date="2018-05" db="EMBL/GenBank/DDBJ databases">
        <authorList>
            <person name="Lanie J.A."/>
            <person name="Ng W.-L."/>
            <person name="Kazmierczak K.M."/>
            <person name="Andrzejewski T.M."/>
            <person name="Davidsen T.M."/>
            <person name="Wayne K.J."/>
            <person name="Tettelin H."/>
            <person name="Glass J.I."/>
            <person name="Rusch D."/>
            <person name="Podicherti R."/>
            <person name="Tsui H.-C.T."/>
            <person name="Winkler M.E."/>
        </authorList>
    </citation>
    <scope>NUCLEOTIDE SEQUENCE</scope>
</reference>
<dbReference type="EMBL" id="UINC01029835">
    <property type="protein sequence ID" value="SVB13245.1"/>
    <property type="molecule type" value="Genomic_DNA"/>
</dbReference>
<dbReference type="FunFam" id="3.40.50.720:FF:000084">
    <property type="entry name" value="Short-chain dehydrogenase reductase"/>
    <property type="match status" value="1"/>
</dbReference>
<dbReference type="PANTHER" id="PTHR43639">
    <property type="entry name" value="OXIDOREDUCTASE, SHORT-CHAIN DEHYDROGENASE/REDUCTASE FAMILY (AFU_ORTHOLOGUE AFUA_5G02870)"/>
    <property type="match status" value="1"/>
</dbReference>
<organism evidence="3">
    <name type="scientific">marine metagenome</name>
    <dbReference type="NCBI Taxonomy" id="408172"/>
    <lineage>
        <taxon>unclassified sequences</taxon>
        <taxon>metagenomes</taxon>
        <taxon>ecological metagenomes</taxon>
    </lineage>
</organism>
<dbReference type="PRINTS" id="PR00081">
    <property type="entry name" value="GDHRDH"/>
</dbReference>
<keyword evidence="2" id="KW-0560">Oxidoreductase</keyword>
<protein>
    <recommendedName>
        <fullName evidence="4">Short-chain dehydrogenase/reductase SDR</fullName>
    </recommendedName>
</protein>
<sequence length="272" mass="28851">MGKFDGKVALVTGAGRMRGIGRYAALAFAKEGASVAITGMGRDPSTFPNDEREAGWLDVDSVAQEIVKDSGVGALPLVADVSDPAQVQEAVDRTVAEFGRVDFLVNNASASRMAAWAPFEDLTLEAWRHVMDVKVTGAFLCAQAVTKELLHQGRGGSIVNVISVEAKISRAADLAYATASGALYTFTKKAGRALAPHGIRVNGISPGTTDTARNDTLYGFPRSQDWNERLQTIPLGRSGTPQEMGQFAAWLCSKEAEFIVGQCIEIDGGQSA</sequence>
<dbReference type="GO" id="GO:0016491">
    <property type="term" value="F:oxidoreductase activity"/>
    <property type="evidence" value="ECO:0007669"/>
    <property type="project" value="UniProtKB-KW"/>
</dbReference>
<evidence type="ECO:0008006" key="4">
    <source>
        <dbReference type="Google" id="ProtNLM"/>
    </source>
</evidence>
<comment type="similarity">
    <text evidence="1">Belongs to the short-chain dehydrogenases/reductases (SDR) family.</text>
</comment>
<evidence type="ECO:0000256" key="1">
    <source>
        <dbReference type="ARBA" id="ARBA00006484"/>
    </source>
</evidence>
<dbReference type="Gene3D" id="3.40.50.720">
    <property type="entry name" value="NAD(P)-binding Rossmann-like Domain"/>
    <property type="match status" value="1"/>
</dbReference>
<dbReference type="CDD" id="cd05233">
    <property type="entry name" value="SDR_c"/>
    <property type="match status" value="1"/>
</dbReference>
<gene>
    <name evidence="3" type="ORF">METZ01_LOCUS166099</name>
</gene>
<accession>A0A382BHF3</accession>
<dbReference type="PRINTS" id="PR00080">
    <property type="entry name" value="SDRFAMILY"/>
</dbReference>